<dbReference type="RefSeq" id="WP_098042964.1">
    <property type="nucleotide sequence ID" value="NZ_PDEV01000004.1"/>
</dbReference>
<dbReference type="Gene3D" id="3.40.630.30">
    <property type="match status" value="2"/>
</dbReference>
<comment type="caution">
    <text evidence="8">The sequence shown here is derived from an EMBL/GenBank/DDBJ whole genome shotgun (WGS) entry which is preliminary data.</text>
</comment>
<keyword evidence="3" id="KW-0133">Cell shape</keyword>
<dbReference type="PANTHER" id="PTHR36174">
    <property type="entry name" value="LIPID II:GLYCINE GLYCYLTRANSFERASE"/>
    <property type="match status" value="1"/>
</dbReference>
<evidence type="ECO:0000256" key="5">
    <source>
        <dbReference type="ARBA" id="ARBA00023315"/>
    </source>
</evidence>
<dbReference type="InterPro" id="IPR003447">
    <property type="entry name" value="FEMABX"/>
</dbReference>
<evidence type="ECO:0000256" key="2">
    <source>
        <dbReference type="ARBA" id="ARBA00022679"/>
    </source>
</evidence>
<accession>A0A2A8D498</accession>
<dbReference type="SUPFAM" id="SSF55729">
    <property type="entry name" value="Acyl-CoA N-acyltransferases (Nat)"/>
    <property type="match status" value="2"/>
</dbReference>
<dbReference type="GO" id="GO:0008360">
    <property type="term" value="P:regulation of cell shape"/>
    <property type="evidence" value="ECO:0007669"/>
    <property type="project" value="UniProtKB-KW"/>
</dbReference>
<keyword evidence="4" id="KW-0573">Peptidoglycan synthesis</keyword>
<dbReference type="EMBL" id="PDEV01000004">
    <property type="protein sequence ID" value="PEN15690.1"/>
    <property type="molecule type" value="Genomic_DNA"/>
</dbReference>
<evidence type="ECO:0000313" key="9">
    <source>
        <dbReference type="Proteomes" id="UP000219947"/>
    </source>
</evidence>
<protein>
    <submittedName>
        <fullName evidence="8">Methicillin resistance protein</fullName>
    </submittedName>
</protein>
<evidence type="ECO:0000256" key="1">
    <source>
        <dbReference type="ARBA" id="ARBA00009943"/>
    </source>
</evidence>
<dbReference type="AlphaFoldDB" id="A0A2A8D498"/>
<reference evidence="8" key="1">
    <citation type="submission" date="2017-10" db="EMBL/GenBank/DDBJ databases">
        <title>Kefir isolates.</title>
        <authorList>
            <person name="Kim Y."/>
            <person name="Blasche S."/>
        </authorList>
    </citation>
    <scope>NUCLEOTIDE SEQUENCE [LARGE SCALE GENOMIC DNA]</scope>
    <source>
        <strain evidence="8">OG2-2</strain>
    </source>
</reference>
<dbReference type="GO" id="GO:0016755">
    <property type="term" value="F:aminoacyltransferase activity"/>
    <property type="evidence" value="ECO:0007669"/>
    <property type="project" value="InterPro"/>
</dbReference>
<evidence type="ECO:0000256" key="6">
    <source>
        <dbReference type="ARBA" id="ARBA00023316"/>
    </source>
</evidence>
<dbReference type="PANTHER" id="PTHR36174:SF1">
    <property type="entry name" value="LIPID II:GLYCINE GLYCYLTRANSFERASE"/>
    <property type="match status" value="1"/>
</dbReference>
<dbReference type="InterPro" id="IPR038740">
    <property type="entry name" value="BioF2-like_GNAT_dom"/>
</dbReference>
<dbReference type="GO" id="GO:0009252">
    <property type="term" value="P:peptidoglycan biosynthetic process"/>
    <property type="evidence" value="ECO:0007669"/>
    <property type="project" value="UniProtKB-KW"/>
</dbReference>
<feature type="domain" description="BioF2-like acetyltransferase" evidence="7">
    <location>
        <begin position="172"/>
        <end position="298"/>
    </location>
</feature>
<keyword evidence="9" id="KW-1185">Reference proteome</keyword>
<name>A0A2A8D498_9MICC</name>
<comment type="similarity">
    <text evidence="1">Belongs to the FemABX family.</text>
</comment>
<sequence length="366" mass="41626">MHEITARFATPAEIQAWDTHVIANPDGGNLLQSASFAKVKADYGWKPRYIVYEGTVDRDGEQQPFASYSLAFEKNIPLLGKLWYFIKGPAVHDADELPALLQANRRLITEQKLGVFAVKIEPEIVADEHAQQVIAGTELVRTADIQPNDYTAILSTEGTEEEVLKSLSSRGRNAVRRATREGCEVKRVELTDENMRAMYALMDTVGQGKVSLLLRPYEYYRDFWRAFENAGQGRLYFTYEDGKPSVGAYVINYGTKGTYKDGGSKPRRKQYGDSHLVQWTAITDLMKEHGISTYDFCGTPPAAELKNKEHPYYGLGLFKTSFTKNVTDFVGVYDQPISELKYKLWNAGVERLMLRLWVKKHHYSFY</sequence>
<evidence type="ECO:0000259" key="7">
    <source>
        <dbReference type="Pfam" id="PF13480"/>
    </source>
</evidence>
<dbReference type="GO" id="GO:0071555">
    <property type="term" value="P:cell wall organization"/>
    <property type="evidence" value="ECO:0007669"/>
    <property type="project" value="UniProtKB-KW"/>
</dbReference>
<evidence type="ECO:0000256" key="3">
    <source>
        <dbReference type="ARBA" id="ARBA00022960"/>
    </source>
</evidence>
<evidence type="ECO:0000256" key="4">
    <source>
        <dbReference type="ARBA" id="ARBA00022984"/>
    </source>
</evidence>
<dbReference type="Pfam" id="PF13480">
    <property type="entry name" value="Acetyltransf_6"/>
    <property type="match status" value="1"/>
</dbReference>
<proteinExistence type="inferred from homology"/>
<dbReference type="InterPro" id="IPR016181">
    <property type="entry name" value="Acyl_CoA_acyltransferase"/>
</dbReference>
<dbReference type="InterPro" id="IPR050644">
    <property type="entry name" value="PG_Glycine_Bridge_Synth"/>
</dbReference>
<evidence type="ECO:0000313" key="8">
    <source>
        <dbReference type="EMBL" id="PEN15690.1"/>
    </source>
</evidence>
<gene>
    <name evidence="8" type="ORF">CRM92_08770</name>
</gene>
<keyword evidence="5" id="KW-0012">Acyltransferase</keyword>
<keyword evidence="6" id="KW-0961">Cell wall biogenesis/degradation</keyword>
<dbReference type="PROSITE" id="PS51191">
    <property type="entry name" value="FEMABX"/>
    <property type="match status" value="1"/>
</dbReference>
<organism evidence="8 9">
    <name type="scientific">Rothia dentocariosa</name>
    <dbReference type="NCBI Taxonomy" id="2047"/>
    <lineage>
        <taxon>Bacteria</taxon>
        <taxon>Bacillati</taxon>
        <taxon>Actinomycetota</taxon>
        <taxon>Actinomycetes</taxon>
        <taxon>Micrococcales</taxon>
        <taxon>Micrococcaceae</taxon>
        <taxon>Rothia</taxon>
    </lineage>
</organism>
<dbReference type="Proteomes" id="UP000219947">
    <property type="component" value="Unassembled WGS sequence"/>
</dbReference>
<keyword evidence="2" id="KW-0808">Transferase</keyword>